<feature type="region of interest" description="Disordered" evidence="13">
    <location>
        <begin position="1861"/>
        <end position="1907"/>
    </location>
</feature>
<feature type="region of interest" description="Disordered" evidence="13">
    <location>
        <begin position="2455"/>
        <end position="2511"/>
    </location>
</feature>
<feature type="compositionally biased region" description="Polar residues" evidence="13">
    <location>
        <begin position="1981"/>
        <end position="1992"/>
    </location>
</feature>
<feature type="region of interest" description="Disordered" evidence="13">
    <location>
        <begin position="1082"/>
        <end position="1109"/>
    </location>
</feature>
<dbReference type="InterPro" id="IPR029063">
    <property type="entry name" value="SAM-dependent_MTases_sf"/>
</dbReference>
<feature type="domain" description="DOT1" evidence="14">
    <location>
        <begin position="19"/>
        <end position="336"/>
    </location>
</feature>
<dbReference type="InterPro" id="IPR025789">
    <property type="entry name" value="DOT1_dom"/>
</dbReference>
<feature type="region of interest" description="Disordered" evidence="13">
    <location>
        <begin position="583"/>
        <end position="617"/>
    </location>
</feature>
<dbReference type="GeneID" id="105228542"/>
<dbReference type="InParanoid" id="A0A6I9VBE1"/>
<evidence type="ECO:0000256" key="7">
    <source>
        <dbReference type="ARBA" id="ARBA00022853"/>
    </source>
</evidence>
<feature type="region of interest" description="Disordered" evidence="13">
    <location>
        <begin position="1943"/>
        <end position="1993"/>
    </location>
</feature>
<feature type="region of interest" description="Disordered" evidence="13">
    <location>
        <begin position="2253"/>
        <end position="2313"/>
    </location>
</feature>
<feature type="compositionally biased region" description="Basic residues" evidence="13">
    <location>
        <begin position="2189"/>
        <end position="2200"/>
    </location>
</feature>
<dbReference type="OrthoDB" id="443402at2759"/>
<evidence type="ECO:0000256" key="3">
    <source>
        <dbReference type="ARBA" id="ARBA00020987"/>
    </source>
</evidence>
<reference evidence="15 16" key="1">
    <citation type="submission" date="2025-05" db="UniProtKB">
        <authorList>
            <consortium name="RefSeq"/>
        </authorList>
    </citation>
    <scope>NUCLEOTIDE SEQUENCE [LARGE SCALE GENOMIC DNA]</scope>
    <source>
        <tissue evidence="16 17">Adult</tissue>
    </source>
</reference>
<feature type="compositionally biased region" description="Low complexity" evidence="13">
    <location>
        <begin position="1515"/>
        <end position="1527"/>
    </location>
</feature>
<feature type="compositionally biased region" description="Low complexity" evidence="13">
    <location>
        <begin position="1874"/>
        <end position="1895"/>
    </location>
</feature>
<dbReference type="GO" id="GO:0032259">
    <property type="term" value="P:methylation"/>
    <property type="evidence" value="ECO:0007669"/>
    <property type="project" value="UniProtKB-KW"/>
</dbReference>
<dbReference type="GO" id="GO:0035097">
    <property type="term" value="C:histone methyltransferase complex"/>
    <property type="evidence" value="ECO:0007669"/>
    <property type="project" value="UniProtKB-ARBA"/>
</dbReference>
<dbReference type="PANTHER" id="PTHR21451">
    <property type="entry name" value="HISTONE H3 METHYLTRANSFERASE"/>
    <property type="match status" value="1"/>
</dbReference>
<dbReference type="FunCoup" id="A0A6I9VBE1">
    <property type="interactions" value="639"/>
</dbReference>
<feature type="region of interest" description="Disordered" evidence="13">
    <location>
        <begin position="1695"/>
        <end position="1720"/>
    </location>
</feature>
<feature type="compositionally biased region" description="Polar residues" evidence="13">
    <location>
        <begin position="2387"/>
        <end position="2397"/>
    </location>
</feature>
<keyword evidence="5 11" id="KW-0808">Transferase</keyword>
<dbReference type="RefSeq" id="XP_049305042.1">
    <property type="nucleotide sequence ID" value="XM_049449085.1"/>
</dbReference>
<dbReference type="RefSeq" id="XP_011206722.2">
    <property type="nucleotide sequence ID" value="XM_011208420.3"/>
</dbReference>
<dbReference type="Gene3D" id="1.10.260.60">
    <property type="match status" value="1"/>
</dbReference>
<feature type="compositionally biased region" description="Polar residues" evidence="13">
    <location>
        <begin position="1206"/>
        <end position="1215"/>
    </location>
</feature>
<evidence type="ECO:0000256" key="5">
    <source>
        <dbReference type="ARBA" id="ARBA00022679"/>
    </source>
</evidence>
<dbReference type="CDD" id="cd20902">
    <property type="entry name" value="CC_DOT1L"/>
    <property type="match status" value="1"/>
</dbReference>
<sequence length="2531" mass="272140">MATPQVKDLVLRSPAGSSEVITFVWPLQVGSGQDKHDNGIDIIDTIKFVCEELPSISSAFEEINLNQIDTACYKTMTNLVDRFNKAVDSIVALEKGTSLPAERLNKFAHPSLLRHILQLVYNAAVLDPDKLNNYEPFSPEVYGETSYELVQQMIKHVNVTNDDTFIDLGSGVGQVVLQMAGSFPLKACVGIEKADTPARYAERMDMFFRQFMAWFGKRYCDYKLIKGDFLVDEHREKITSSSLVFVNNFAFGPNVDHQLKERFADLRDGARIVSSKSFCPLNFRITDRNLSDIGTIMHVSEIPPLKGSVSWTCKPVSYYLHTIDRTILERYFQRLKTQKGAENDHVGSTRTTRDRAKREAHNHALNNHHNHNHHHHNNNNNSNSNTHSNSSAANSSSTNTTHNSSSSNNTQRTNSPAAHVSNNSSHAQQSNASATTTTSSAATSKTTRNQQQQQQQREQQQAQRNNLDMDTSTESEAEGDVANGSATGGTANGPTTRKIWSDWCSSSKGKSSQSDDEENNNNFRNTVTATARNARTVPQKKRKKLTRKAAIASKSAAAAAAQREAAAAAREAAAQEAAMAAAAANSKDSSSKEDGGAGSGGGGARGRKGRMKKGARGRKSLKIAGLDVLHKQTLLSTSHEVLSKKLPAAPGCVDQQLTSLLTRNMTHTELEIPEAPQDTPYALQILLDVFRTQYMAMIEQMKAKSFVPNIKRQIQLEQERKQRIKNRASQLDKQIKVLIDDSVMLLKARMNELGINVTSPNDLITKAKEIVGRHKELQGIAKKIQSQVTTCELEQKRLLKKHLQHLPEYQKTCGNNGRTKVELPNGGNPIDLSETAAHELVLKEIANTLAQRKKLYAQVSSIEKEAALLEKAAEERRTAAALLAQGTNMTLANTTAVSNSAPTMMPATLISAGASGVTQPLQLTTTSGASAGGNAVSNSAPTTPSKSATNATSKTPRRSRDHRTRSQEWPDVPDVGKIEESNPEVLAQKILETGRQIEAGKFSAATGTGNAYTNAMAGIGVSSGKQLALSTTAHHQHLTNNNIAQYHDEALTTPSKKKQHARSSSNEHLPSVSIYVADSNLMPAPTASNKQQPQQQPSPVNGNGLRGVAGLLPKCELPGARKSSMSAAASGGIQESPKVANFEDRLKSIITSALNEDQEHRKAAAHHMPGSSAGHDLSLHSSTQSLVSQQPGSLQSSPAPKRSKHTASASSMNNLNQQAHPHQQMQMHHQQHPHHNHLPPLPPQAMPPNNLNNLITVATQGPTHLNATTTISPITPPPSIGNSQYGSSGVGAGKYGGGKQQSSAASGSHKGSAAKYQQQQNNAHLQQQQQQQHMTHLQQQHQQQQQQHAHFGSAVGAGTSPADLAFHHRRRSSVSAASFEHYAAQQQQQQHQQAMMMAAAAAAASSASSQHLASANHQHLMPPLEFKAPTVTAENLILNASQRSNSREQLVEEMVVAPRSSSANSDSAIMYYPPTRDRLMSLERSNSRESAVSQPLPPHHTNSGSGGSSGQQMLPQPSRPSSNSSQPDYTQVSPAKMALRRHLSQEKLNQQMPPAGAMSGLPLSTKTIGDLVNGEIERTLEISHQSIINAAVNMSTVGAPPPITGATNVGANNYVDRAAHDRLLINPNAQRPERVHVRVFDEQTPPTHVQGNAVDVSPRTIGAGSGRKSPPTTPTQSSHNMSSLAHVAYNHKTATGGTATAAPPNSGRVNNSSGGYNPSLYQQMAMGGGNSNGREATNARLAATGNVGGAVSGSRSRDYQPVSLPRAEMKGCIEAYFNDEQHHQQQHQQHQQQQQHHNHQTHSHKAGSKERNNGRGNRLNGSNPPLEGLAASLQDHVMASRKYKEEHEERQRRAAAVSNNNSDMHNQHHHQQHSHQQQQQQQQYAHSQQHHYQAQATHGHNNNATPNKVEIGVKRTSPMANNQQPRPAKMAHYNDNAVAHNQQLHQHQQHHLTNSNPYANMNGVSSSSNSGAISSSATGAHTQPQSSLSPSCRRNAKLPLEPLLMSPEINSIMSGGAAAGGDERPLQLSATAAKMSRQQQQQLQHEQQSRTATTPHSTTPIVGGRAGDDDDVIADDETHWQHRVSSGFDRLVAFASTELDKTRRSIDTDIVPSSISCNTSPDSGITHSSSSNSDTARTFLSTSSTSSQLDMPMSSGGSSAGSTSSSSGCSVSGASASSGGSGVNSYMHGHLHHHHHHHSLLLHAHGNGGGGGGTASSHASSSDHLSDSSMKSTHSDVASMPPITLLKANSTSPVDASAIDSPPLSDIGLPRTPSPNAAVPTPPLAAAMAAAHSVTPTPTPTPPANAADPYGNNTLKIPLKYQRKSKSSSEKHYKKKFCERNWEYDCDDLLMPYANNNSNDATNSTVIEGSTANDAVGKGMAGVMKNGPTTFAKTNGGETKKSHQTSPEKSPKRQQQQHQQNSSEVNNTKSAETLNHNHNSNNNLSSTTSATTATMQNLSQHHHHHKSSKFRPKGKDWDWSMDSSNSSSNVNINSSSNSGVTGGNSSGNKCKADVGAAAAVSIAAPTTTNVS</sequence>
<dbReference type="PROSITE" id="PS51569">
    <property type="entry name" value="DOT1"/>
    <property type="match status" value="1"/>
</dbReference>
<feature type="region of interest" description="Disordered" evidence="13">
    <location>
        <begin position="2031"/>
        <end position="2071"/>
    </location>
</feature>
<dbReference type="InterPro" id="IPR030445">
    <property type="entry name" value="H3-K79_meTrfase"/>
</dbReference>
<evidence type="ECO:0000256" key="13">
    <source>
        <dbReference type="SAM" id="MobiDB-lite"/>
    </source>
</evidence>
<feature type="compositionally biased region" description="Polar residues" evidence="13">
    <location>
        <begin position="1255"/>
        <end position="1267"/>
    </location>
</feature>
<evidence type="ECO:0000256" key="11">
    <source>
        <dbReference type="RuleBase" id="RU271113"/>
    </source>
</evidence>
<comment type="similarity">
    <text evidence="11">Belongs to the class I-like SAM-binding methyltransferase superfamily. DOT1 family.</text>
</comment>
<feature type="compositionally biased region" description="Basic residues" evidence="13">
    <location>
        <begin position="1796"/>
        <end position="1806"/>
    </location>
</feature>
<feature type="compositionally biased region" description="Low complexity" evidence="13">
    <location>
        <begin position="492"/>
        <end position="512"/>
    </location>
</feature>
<feature type="compositionally biased region" description="Low complexity" evidence="13">
    <location>
        <begin position="2275"/>
        <end position="2296"/>
    </location>
</feature>
<feature type="compositionally biased region" description="Low complexity" evidence="13">
    <location>
        <begin position="2215"/>
        <end position="2229"/>
    </location>
</feature>
<feature type="region of interest" description="Disordered" evidence="13">
    <location>
        <begin position="924"/>
        <end position="977"/>
    </location>
</feature>
<feature type="compositionally biased region" description="Polar residues" evidence="13">
    <location>
        <begin position="1896"/>
        <end position="1906"/>
    </location>
</feature>
<feature type="region of interest" description="Disordered" evidence="13">
    <location>
        <begin position="1780"/>
        <end position="1828"/>
    </location>
</feature>
<protein>
    <recommendedName>
        <fullName evidence="3 11">Histone-lysine N-methyltransferase, H3 lysine-79 specific</fullName>
        <ecNumber evidence="2 11">2.1.1.360</ecNumber>
    </recommendedName>
    <alternativeName>
        <fullName evidence="9 11">Histone H3-K79 methyltransferase</fullName>
    </alternativeName>
</protein>
<feature type="compositionally biased region" description="Polar residues" evidence="13">
    <location>
        <begin position="1707"/>
        <end position="1720"/>
    </location>
</feature>
<feature type="compositionally biased region" description="Low complexity" evidence="13">
    <location>
        <begin position="2154"/>
        <end position="2178"/>
    </location>
</feature>
<feature type="compositionally biased region" description="Basic residues" evidence="13">
    <location>
        <begin position="538"/>
        <end position="547"/>
    </location>
</feature>
<feature type="compositionally biased region" description="Polar residues" evidence="13">
    <location>
        <begin position="2111"/>
        <end position="2140"/>
    </location>
</feature>
<feature type="compositionally biased region" description="Low complexity" evidence="13">
    <location>
        <begin position="520"/>
        <end position="537"/>
    </location>
</feature>
<feature type="compositionally biased region" description="Gly residues" evidence="13">
    <location>
        <begin position="1288"/>
        <end position="1299"/>
    </location>
</feature>
<feature type="region of interest" description="Disordered" evidence="13">
    <location>
        <begin position="2378"/>
        <end position="2427"/>
    </location>
</feature>
<feature type="compositionally biased region" description="Basic residues" evidence="13">
    <location>
        <begin position="605"/>
        <end position="617"/>
    </location>
</feature>
<evidence type="ECO:0000313" key="15">
    <source>
        <dbReference type="Proteomes" id="UP001652620"/>
    </source>
</evidence>
<evidence type="ECO:0000256" key="8">
    <source>
        <dbReference type="ARBA" id="ARBA00023242"/>
    </source>
</evidence>
<comment type="catalytic activity">
    <reaction evidence="10 11">
        <text>L-lysyl(79)-[histone H3] + 3 S-adenosyl-L-methionine = N(6),N(6),N(6)-trimethyl-L-lysyl(79)-[histone H3] + 3 S-adenosyl-L-homocysteine + 3 H(+)</text>
        <dbReference type="Rhea" id="RHEA:60328"/>
        <dbReference type="Rhea" id="RHEA-COMP:15549"/>
        <dbReference type="Rhea" id="RHEA-COMP:15552"/>
        <dbReference type="ChEBI" id="CHEBI:15378"/>
        <dbReference type="ChEBI" id="CHEBI:29969"/>
        <dbReference type="ChEBI" id="CHEBI:57856"/>
        <dbReference type="ChEBI" id="CHEBI:59789"/>
        <dbReference type="ChEBI" id="CHEBI:61961"/>
        <dbReference type="EC" id="2.1.1.360"/>
    </reaction>
</comment>
<feature type="compositionally biased region" description="Low complexity" evidence="13">
    <location>
        <begin position="1959"/>
        <end position="1980"/>
    </location>
</feature>
<feature type="compositionally biased region" description="Low complexity" evidence="13">
    <location>
        <begin position="421"/>
        <end position="466"/>
    </location>
</feature>
<comment type="function">
    <text evidence="11">Histone methyltransferase that specifically trimethylates histone H3 to form H3K79me3. This methylation is required for telomere silencing and for the pachytene checkpoint during the meiotic cell cycle by allowing the recruitment of RAD9 to double strand breaks. Nucleosomes are preferred as substrate compared to free histone.</text>
</comment>
<feature type="compositionally biased region" description="Basic residues" evidence="13">
    <location>
        <begin position="366"/>
        <end position="377"/>
    </location>
</feature>
<dbReference type="Pfam" id="PF08123">
    <property type="entry name" value="DOT1"/>
    <property type="match status" value="1"/>
</dbReference>
<keyword evidence="4 11" id="KW-0489">Methyltransferase</keyword>
<dbReference type="EC" id="2.1.1.360" evidence="2 11"/>
<feature type="compositionally biased region" description="Low complexity" evidence="13">
    <location>
        <begin position="1814"/>
        <end position="1823"/>
    </location>
</feature>
<evidence type="ECO:0000259" key="14">
    <source>
        <dbReference type="PROSITE" id="PS51569"/>
    </source>
</evidence>
<dbReference type="GO" id="GO:0006281">
    <property type="term" value="P:DNA repair"/>
    <property type="evidence" value="ECO:0007669"/>
    <property type="project" value="TreeGrafter"/>
</dbReference>
<feature type="compositionally biased region" description="Low complexity" evidence="13">
    <location>
        <begin position="378"/>
        <end position="409"/>
    </location>
</feature>
<evidence type="ECO:0000313" key="17">
    <source>
        <dbReference type="RefSeq" id="XP_049305042.1"/>
    </source>
</evidence>
<dbReference type="SUPFAM" id="SSF53335">
    <property type="entry name" value="S-adenosyl-L-methionine-dependent methyltransferases"/>
    <property type="match status" value="1"/>
</dbReference>
<feature type="compositionally biased region" description="Basic residues" evidence="13">
    <location>
        <begin position="2460"/>
        <end position="2472"/>
    </location>
</feature>
<keyword evidence="7 11" id="KW-0156">Chromatin regulator</keyword>
<evidence type="ECO:0000256" key="9">
    <source>
        <dbReference type="ARBA" id="ARBA00029821"/>
    </source>
</evidence>
<organism evidence="15 16">
    <name type="scientific">Bactrocera dorsalis</name>
    <name type="common">Oriental fruit fly</name>
    <name type="synonym">Dacus dorsalis</name>
    <dbReference type="NCBI Taxonomy" id="27457"/>
    <lineage>
        <taxon>Eukaryota</taxon>
        <taxon>Metazoa</taxon>
        <taxon>Ecdysozoa</taxon>
        <taxon>Arthropoda</taxon>
        <taxon>Hexapoda</taxon>
        <taxon>Insecta</taxon>
        <taxon>Pterygota</taxon>
        <taxon>Neoptera</taxon>
        <taxon>Endopterygota</taxon>
        <taxon>Diptera</taxon>
        <taxon>Brachycera</taxon>
        <taxon>Muscomorpha</taxon>
        <taxon>Tephritoidea</taxon>
        <taxon>Tephritidae</taxon>
        <taxon>Bactrocera</taxon>
        <taxon>Bactrocera</taxon>
    </lineage>
</organism>
<feature type="compositionally biased region" description="Low complexity" evidence="13">
    <location>
        <begin position="2483"/>
        <end position="2499"/>
    </location>
</feature>
<keyword evidence="12" id="KW-0175">Coiled coil</keyword>
<dbReference type="GO" id="GO:0140956">
    <property type="term" value="F:histone H3K79 trimethyltransferase activity"/>
    <property type="evidence" value="ECO:0007669"/>
    <property type="project" value="UniProtKB-EC"/>
</dbReference>
<feature type="region of interest" description="Disordered" evidence="13">
    <location>
        <begin position="1157"/>
        <end position="1360"/>
    </location>
</feature>
<feature type="compositionally biased region" description="Low complexity" evidence="13">
    <location>
        <begin position="1216"/>
        <end position="1228"/>
    </location>
</feature>
<keyword evidence="6 11" id="KW-0949">S-adenosyl-L-methionine</keyword>
<evidence type="ECO:0000256" key="10">
    <source>
        <dbReference type="ARBA" id="ARBA00047770"/>
    </source>
</evidence>
<name>A0A6I9VBE1_BACDO</name>
<feature type="compositionally biased region" description="Low complexity" evidence="13">
    <location>
        <begin position="1300"/>
        <end position="1350"/>
    </location>
</feature>
<proteinExistence type="inferred from homology"/>
<dbReference type="KEGG" id="bdr:105228542"/>
<evidence type="ECO:0000256" key="6">
    <source>
        <dbReference type="ARBA" id="ARBA00022691"/>
    </source>
</evidence>
<evidence type="ECO:0000313" key="16">
    <source>
        <dbReference type="RefSeq" id="XP_011206722.2"/>
    </source>
</evidence>
<dbReference type="GO" id="GO:0000077">
    <property type="term" value="P:DNA damage checkpoint signaling"/>
    <property type="evidence" value="ECO:0007669"/>
    <property type="project" value="TreeGrafter"/>
</dbReference>
<feature type="region of interest" description="Disordered" evidence="13">
    <location>
        <begin position="1643"/>
        <end position="1680"/>
    </location>
</feature>
<evidence type="ECO:0000256" key="1">
    <source>
        <dbReference type="ARBA" id="ARBA00004123"/>
    </source>
</evidence>
<feature type="region of interest" description="Disordered" evidence="13">
    <location>
        <begin position="366"/>
        <end position="547"/>
    </location>
</feature>
<dbReference type="PANTHER" id="PTHR21451:SF0">
    <property type="entry name" value="HISTONE-LYSINE N-METHYLTRANSFERASE, H3 LYSINE-79 SPECIFIC"/>
    <property type="match status" value="1"/>
</dbReference>
<accession>A0A6I9VBE1</accession>
<keyword evidence="15" id="KW-1185">Reference proteome</keyword>
<evidence type="ECO:0000256" key="2">
    <source>
        <dbReference type="ARBA" id="ARBA00012190"/>
    </source>
</evidence>
<feature type="compositionally biased region" description="Low complexity" evidence="13">
    <location>
        <begin position="1786"/>
        <end position="1795"/>
    </location>
</feature>
<dbReference type="Gene3D" id="3.40.50.150">
    <property type="entry name" value="Vaccinia Virus protein VP39"/>
    <property type="match status" value="1"/>
</dbReference>
<feature type="compositionally biased region" description="Polar residues" evidence="13">
    <location>
        <begin position="2049"/>
        <end position="2060"/>
    </location>
</feature>
<dbReference type="Proteomes" id="UP001652620">
    <property type="component" value="Chromosome 2"/>
</dbReference>
<feature type="compositionally biased region" description="Basic and acidic residues" evidence="13">
    <location>
        <begin position="964"/>
        <end position="977"/>
    </location>
</feature>
<comment type="miscellaneous">
    <text evidence="11">In contrast to other lysine histone methyltransferases, it does not contain a SET domain, suggesting the existence of another mechanism for methylation of lysine residues of histones.</text>
</comment>
<evidence type="ECO:0000256" key="4">
    <source>
        <dbReference type="ARBA" id="ARBA00022603"/>
    </source>
</evidence>
<evidence type="ECO:0000256" key="12">
    <source>
        <dbReference type="SAM" id="Coils"/>
    </source>
</evidence>
<gene>
    <name evidence="16 17" type="primary">LOC105228542</name>
</gene>
<feature type="compositionally biased region" description="Polar residues" evidence="13">
    <location>
        <begin position="1179"/>
        <end position="1198"/>
    </location>
</feature>
<comment type="subcellular location">
    <subcellularLocation>
        <location evidence="1 11">Nucleus</location>
    </subcellularLocation>
</comment>
<feature type="coiled-coil region" evidence="12">
    <location>
        <begin position="707"/>
        <end position="741"/>
    </location>
</feature>
<feature type="compositionally biased region" description="Low complexity" evidence="13">
    <location>
        <begin position="924"/>
        <end position="940"/>
    </location>
</feature>
<keyword evidence="8 11" id="KW-0539">Nucleus</keyword>
<feature type="compositionally biased region" description="Polar residues" evidence="13">
    <location>
        <begin position="941"/>
        <end position="954"/>
    </location>
</feature>
<feature type="region of interest" description="Disordered" evidence="13">
    <location>
        <begin position="1483"/>
        <end position="1533"/>
    </location>
</feature>
<feature type="region of interest" description="Disordered" evidence="13">
    <location>
        <begin position="2111"/>
        <end position="2236"/>
    </location>
</feature>